<dbReference type="InterPro" id="IPR033749">
    <property type="entry name" value="Polyprenyl_synt_CS"/>
</dbReference>
<keyword evidence="5" id="KW-0460">Magnesium</keyword>
<evidence type="ECO:0000256" key="2">
    <source>
        <dbReference type="ARBA" id="ARBA00006706"/>
    </source>
</evidence>
<evidence type="ECO:0008006" key="10">
    <source>
        <dbReference type="Google" id="ProtNLM"/>
    </source>
</evidence>
<evidence type="ECO:0000313" key="8">
    <source>
        <dbReference type="EMBL" id="OUR97001.1"/>
    </source>
</evidence>
<protein>
    <recommendedName>
        <fullName evidence="10">Geranyltranstransferase</fullName>
    </recommendedName>
</protein>
<dbReference type="GO" id="GO:0046872">
    <property type="term" value="F:metal ion binding"/>
    <property type="evidence" value="ECO:0007669"/>
    <property type="project" value="UniProtKB-KW"/>
</dbReference>
<dbReference type="Pfam" id="PF00348">
    <property type="entry name" value="polyprenyl_synt"/>
    <property type="match status" value="1"/>
</dbReference>
<organism evidence="8 9">
    <name type="scientific">Halobacteriovorax marinus</name>
    <dbReference type="NCBI Taxonomy" id="97084"/>
    <lineage>
        <taxon>Bacteria</taxon>
        <taxon>Pseudomonadati</taxon>
        <taxon>Bdellovibrionota</taxon>
        <taxon>Bacteriovoracia</taxon>
        <taxon>Bacteriovoracales</taxon>
        <taxon>Halobacteriovoraceae</taxon>
        <taxon>Halobacteriovorax</taxon>
    </lineage>
</organism>
<dbReference type="PROSITE" id="PS00723">
    <property type="entry name" value="POLYPRENYL_SYNTHASE_1"/>
    <property type="match status" value="1"/>
</dbReference>
<accession>A0A1Y5FC31</accession>
<comment type="similarity">
    <text evidence="2 7">Belongs to the FPP/GGPP synthase family.</text>
</comment>
<dbReference type="GO" id="GO:0004659">
    <property type="term" value="F:prenyltransferase activity"/>
    <property type="evidence" value="ECO:0007669"/>
    <property type="project" value="InterPro"/>
</dbReference>
<dbReference type="AlphaFoldDB" id="A0A1Y5FC31"/>
<keyword evidence="3 7" id="KW-0808">Transferase</keyword>
<dbReference type="PANTHER" id="PTHR43281:SF1">
    <property type="entry name" value="FARNESYL DIPHOSPHATE SYNTHASE"/>
    <property type="match status" value="1"/>
</dbReference>
<dbReference type="GO" id="GO:0008299">
    <property type="term" value="P:isoprenoid biosynthetic process"/>
    <property type="evidence" value="ECO:0007669"/>
    <property type="project" value="UniProtKB-KW"/>
</dbReference>
<proteinExistence type="inferred from homology"/>
<keyword evidence="4" id="KW-0479">Metal-binding</keyword>
<dbReference type="EMBL" id="MAAO01000006">
    <property type="protein sequence ID" value="OUR97001.1"/>
    <property type="molecule type" value="Genomic_DNA"/>
</dbReference>
<evidence type="ECO:0000256" key="5">
    <source>
        <dbReference type="ARBA" id="ARBA00022842"/>
    </source>
</evidence>
<comment type="cofactor">
    <cofactor evidence="1">
        <name>Mg(2+)</name>
        <dbReference type="ChEBI" id="CHEBI:18420"/>
    </cofactor>
</comment>
<dbReference type="SUPFAM" id="SSF48576">
    <property type="entry name" value="Terpenoid synthases"/>
    <property type="match status" value="1"/>
</dbReference>
<evidence type="ECO:0000256" key="4">
    <source>
        <dbReference type="ARBA" id="ARBA00022723"/>
    </source>
</evidence>
<reference evidence="9" key="1">
    <citation type="journal article" date="2017" name="Proc. Natl. Acad. Sci. U.S.A.">
        <title>Simulation of Deepwater Horizon oil plume reveals substrate specialization within a complex community of hydrocarbon-degraders.</title>
        <authorList>
            <person name="Hu P."/>
            <person name="Dubinsky E.A."/>
            <person name="Probst A.J."/>
            <person name="Wang J."/>
            <person name="Sieber C.M.K."/>
            <person name="Tom L.M."/>
            <person name="Gardinali P."/>
            <person name="Banfield J.F."/>
            <person name="Atlas R.M."/>
            <person name="Andersen G.L."/>
        </authorList>
    </citation>
    <scope>NUCLEOTIDE SEQUENCE [LARGE SCALE GENOMIC DNA]</scope>
</reference>
<comment type="caution">
    <text evidence="8">The sequence shown here is derived from an EMBL/GenBank/DDBJ whole genome shotgun (WGS) entry which is preliminary data.</text>
</comment>
<dbReference type="InterPro" id="IPR000092">
    <property type="entry name" value="Polyprenyl_synt"/>
</dbReference>
<keyword evidence="6" id="KW-0414">Isoprene biosynthesis</keyword>
<dbReference type="PANTHER" id="PTHR43281">
    <property type="entry name" value="FARNESYL DIPHOSPHATE SYNTHASE"/>
    <property type="match status" value="1"/>
</dbReference>
<name>A0A1Y5FC31_9BACT</name>
<evidence type="ECO:0000256" key="6">
    <source>
        <dbReference type="ARBA" id="ARBA00023229"/>
    </source>
</evidence>
<evidence type="ECO:0000256" key="3">
    <source>
        <dbReference type="ARBA" id="ARBA00022679"/>
    </source>
</evidence>
<gene>
    <name evidence="8" type="ORF">A9Q84_11745</name>
</gene>
<evidence type="ECO:0000256" key="7">
    <source>
        <dbReference type="RuleBase" id="RU004466"/>
    </source>
</evidence>
<dbReference type="Proteomes" id="UP000196531">
    <property type="component" value="Unassembled WGS sequence"/>
</dbReference>
<evidence type="ECO:0000313" key="9">
    <source>
        <dbReference type="Proteomes" id="UP000196531"/>
    </source>
</evidence>
<dbReference type="InterPro" id="IPR008949">
    <property type="entry name" value="Isoprenoid_synthase_dom_sf"/>
</dbReference>
<dbReference type="Gene3D" id="1.10.600.10">
    <property type="entry name" value="Farnesyl Diphosphate Synthase"/>
    <property type="match status" value="1"/>
</dbReference>
<evidence type="ECO:0000256" key="1">
    <source>
        <dbReference type="ARBA" id="ARBA00001946"/>
    </source>
</evidence>
<dbReference type="SFLD" id="SFLDS00005">
    <property type="entry name" value="Isoprenoid_Synthase_Type_I"/>
    <property type="match status" value="1"/>
</dbReference>
<sequence>MNIETIVNNIEIHLNSVLPKQQFKEVYLYGVLPPGKAFRPQLVSSIFADYNNSHDLDFLNNPKNEVNYLSSAVELHHAYTLLHDDLPCMDDDDIRRGKPATHKAFSEWKALLAGDGLQTASFALLSKYSGKNLSIMLKFFSWALGPKGLIQGQFLDLSEEMTKSFESLILTHQLKTARLIQTSLLLGYWSSSHAENRENIYETSKTLFKLGHAIGIVFQLLDDLTELVDDELSSHESAVNPWLGKFGKNCFESLVTNLSIIDTTLNKEELTTTKSVLKNYFKKIETMVVSGKTNIERHSNNNLMPIVSLLERINT</sequence>